<protein>
    <submittedName>
        <fullName evidence="2">Uncharacterized protein</fullName>
    </submittedName>
</protein>
<dbReference type="eggNOG" id="ENOG5034702">
    <property type="taxonomic scope" value="Bacteria"/>
</dbReference>
<proteinExistence type="predicted"/>
<dbReference type="Proteomes" id="UP000005856">
    <property type="component" value="Unassembled WGS sequence"/>
</dbReference>
<evidence type="ECO:0000313" key="2">
    <source>
        <dbReference type="EMBL" id="EDM46404.1"/>
    </source>
</evidence>
<dbReference type="EMBL" id="ABCP01000041">
    <property type="protein sequence ID" value="EDM46404.1"/>
    <property type="molecule type" value="Genomic_DNA"/>
</dbReference>
<evidence type="ECO:0000256" key="1">
    <source>
        <dbReference type="SAM" id="MobiDB-lite"/>
    </source>
</evidence>
<gene>
    <name evidence="2" type="ORF">MDG893_13114</name>
</gene>
<comment type="caution">
    <text evidence="2">The sequence shown here is derived from an EMBL/GenBank/DDBJ whole genome shotgun (WGS) entry which is preliminary data.</text>
</comment>
<name>A6F4B1_9GAMM</name>
<feature type="region of interest" description="Disordered" evidence="1">
    <location>
        <begin position="50"/>
        <end position="72"/>
    </location>
</feature>
<dbReference type="AlphaFoldDB" id="A6F4B1"/>
<organism evidence="2 3">
    <name type="scientific">Marinobacter algicola DG893</name>
    <dbReference type="NCBI Taxonomy" id="443152"/>
    <lineage>
        <taxon>Bacteria</taxon>
        <taxon>Pseudomonadati</taxon>
        <taxon>Pseudomonadota</taxon>
        <taxon>Gammaproteobacteria</taxon>
        <taxon>Pseudomonadales</taxon>
        <taxon>Marinobacteraceae</taxon>
        <taxon>Marinobacter</taxon>
    </lineage>
</organism>
<keyword evidence="3" id="KW-1185">Reference proteome</keyword>
<reference evidence="2 3" key="1">
    <citation type="submission" date="2007-06" db="EMBL/GenBank/DDBJ databases">
        <authorList>
            <person name="Green D."/>
            <person name="Ferriera S."/>
            <person name="Johnson J."/>
            <person name="Kravitz S."/>
            <person name="Beeson K."/>
            <person name="Sutton G."/>
            <person name="Rogers Y.-H."/>
            <person name="Friedman R."/>
            <person name="Frazier M."/>
            <person name="Venter J.C."/>
        </authorList>
    </citation>
    <scope>NUCLEOTIDE SEQUENCE [LARGE SCALE GENOMIC DNA]</scope>
    <source>
        <strain evidence="2 3">DG893</strain>
    </source>
</reference>
<evidence type="ECO:0000313" key="3">
    <source>
        <dbReference type="Proteomes" id="UP000005856"/>
    </source>
</evidence>
<sequence length="287" mass="32299">MIASCIELNTPGSREIEFGGGDIVRIERSRNIKGGAILVQLTRFVPGEKAPTLQPHADSANDAEESQAPPPGKEFKDGDSFFLVSQHDVIFCSHGISKAKSNLYLQKFFVQAGFEEKVAYFDLNPAAKLDKLKLIKKHGVRSMELGASAFDLSMPKHEQKNWFTGAMSTAWSEIEAVIAKDESMEDQKYREDLLVNVEVRLDGNSYASQGAKNSMEHLAEWLLEDPEAPLSEFKIITRDNEAISSSDIRLQTRVKVQKQERSVEHNDMWSKMEVYFSDLKKQGLLEQ</sequence>
<accession>A6F4B1</accession>